<gene>
    <name evidence="1" type="ORF">CLV48_10361</name>
</gene>
<organism evidence="1 2">
    <name type="scientific">Cecembia rubra</name>
    <dbReference type="NCBI Taxonomy" id="1485585"/>
    <lineage>
        <taxon>Bacteria</taxon>
        <taxon>Pseudomonadati</taxon>
        <taxon>Bacteroidota</taxon>
        <taxon>Cytophagia</taxon>
        <taxon>Cytophagales</taxon>
        <taxon>Cyclobacteriaceae</taxon>
        <taxon>Cecembia</taxon>
    </lineage>
</organism>
<dbReference type="AlphaFoldDB" id="A0A2P8E7W2"/>
<dbReference type="EMBL" id="PYGF01000003">
    <property type="protein sequence ID" value="PSL05551.1"/>
    <property type="molecule type" value="Genomic_DNA"/>
</dbReference>
<accession>A0A2P8E7W2</accession>
<name>A0A2P8E7W2_9BACT</name>
<comment type="caution">
    <text evidence="1">The sequence shown here is derived from an EMBL/GenBank/DDBJ whole genome shotgun (WGS) entry which is preliminary data.</text>
</comment>
<evidence type="ECO:0000313" key="2">
    <source>
        <dbReference type="Proteomes" id="UP000240708"/>
    </source>
</evidence>
<proteinExistence type="predicted"/>
<dbReference type="RefSeq" id="WP_106566614.1">
    <property type="nucleotide sequence ID" value="NZ_JAUVYL010000117.1"/>
</dbReference>
<reference evidence="1 2" key="1">
    <citation type="submission" date="2018-03" db="EMBL/GenBank/DDBJ databases">
        <title>Genomic Encyclopedia of Archaeal and Bacterial Type Strains, Phase II (KMG-II): from individual species to whole genera.</title>
        <authorList>
            <person name="Goeker M."/>
        </authorList>
    </citation>
    <scope>NUCLEOTIDE SEQUENCE [LARGE SCALE GENOMIC DNA]</scope>
    <source>
        <strain evidence="1 2">DSM 28057</strain>
    </source>
</reference>
<sequence length="233" mass="26586">MKTIFKTLPLLIILSSLGPIHDTFGQFIGRIEIKGFTKASDIRLLYDYSETEGLIEIGDAYSKARGVTVFSAMNDLNNRARKKLMEEASVRGASHVLITSKIPDDAGMFGRLFSYQAVFYRHPDLKIDHEKLKSKISEHSLRSMKSLVTNRNRFGAQNKFSTGTVKLTLDSDLEFFEKDSRIFGRTRVLKSIGTVFEVKTFEVIGMSEDSLLLSIELKENKQYAAYWFDFVKR</sequence>
<evidence type="ECO:0000313" key="1">
    <source>
        <dbReference type="EMBL" id="PSL05551.1"/>
    </source>
</evidence>
<dbReference type="Proteomes" id="UP000240708">
    <property type="component" value="Unassembled WGS sequence"/>
</dbReference>
<protein>
    <submittedName>
        <fullName evidence="1">Uncharacterized protein</fullName>
    </submittedName>
</protein>
<dbReference type="OrthoDB" id="958951at2"/>
<keyword evidence="2" id="KW-1185">Reference proteome</keyword>